<dbReference type="Proteomes" id="UP000026941">
    <property type="component" value="Unassembled WGS sequence"/>
</dbReference>
<dbReference type="EMBL" id="BAYX01000015">
    <property type="protein sequence ID" value="GAJ96039.1"/>
    <property type="molecule type" value="Genomic_DNA"/>
</dbReference>
<dbReference type="AlphaFoldDB" id="A0AA87U788"/>
<evidence type="ECO:0000313" key="2">
    <source>
        <dbReference type="EMBL" id="GAJ96039.1"/>
    </source>
</evidence>
<protein>
    <submittedName>
        <fullName evidence="2">Uncharacterized protein</fullName>
    </submittedName>
</protein>
<reference evidence="2 3" key="1">
    <citation type="submission" date="2014-05" db="EMBL/GenBank/DDBJ databases">
        <title>Whole genome shotgun sequence of Rhizobium rhizogenes NBRC 13257.</title>
        <authorList>
            <person name="Katano-Makiyama Y."/>
            <person name="Hosoyama A."/>
            <person name="Hashimoto M."/>
            <person name="Hosoyama Y."/>
            <person name="Noguchi M."/>
            <person name="Tsuchikane K."/>
            <person name="Kimura A."/>
            <person name="Ohji S."/>
            <person name="Ichikawa N."/>
            <person name="Yamazoe A."/>
            <person name="Fujita N."/>
        </authorList>
    </citation>
    <scope>NUCLEOTIDE SEQUENCE [LARGE SCALE GENOMIC DNA]</scope>
    <source>
        <strain evidence="2 3">NBRC 13257</strain>
    </source>
</reference>
<evidence type="ECO:0000313" key="3">
    <source>
        <dbReference type="Proteomes" id="UP000026941"/>
    </source>
</evidence>
<evidence type="ECO:0000256" key="1">
    <source>
        <dbReference type="SAM" id="MobiDB-lite"/>
    </source>
</evidence>
<gene>
    <name evidence="2" type="ORF">RRH01S_15_00050</name>
</gene>
<comment type="caution">
    <text evidence="2">The sequence shown here is derived from an EMBL/GenBank/DDBJ whole genome shotgun (WGS) entry which is preliminary data.</text>
</comment>
<sequence length="107" mass="11893">MKPLGQPLVDGPGEAKGCASPAAGTVDYRPDLTLFVTFAYPYAGKEKRMNLTNGKFLPRSELDAQRVHSMPEIGRLFQERWGLAGIPLFHDTQYRGLHTHNFCGAFI</sequence>
<organism evidence="2 3">
    <name type="scientific">Rhizobium rhizogenes NBRC 13257</name>
    <dbReference type="NCBI Taxonomy" id="1220581"/>
    <lineage>
        <taxon>Bacteria</taxon>
        <taxon>Pseudomonadati</taxon>
        <taxon>Pseudomonadota</taxon>
        <taxon>Alphaproteobacteria</taxon>
        <taxon>Hyphomicrobiales</taxon>
        <taxon>Rhizobiaceae</taxon>
        <taxon>Rhizobium/Agrobacterium group</taxon>
        <taxon>Rhizobium</taxon>
    </lineage>
</organism>
<accession>A0AA87U788</accession>
<name>A0AA87U788_RHIRH</name>
<proteinExistence type="predicted"/>
<feature type="region of interest" description="Disordered" evidence="1">
    <location>
        <begin position="1"/>
        <end position="20"/>
    </location>
</feature>